<dbReference type="OrthoDB" id="117332at2157"/>
<keyword evidence="4 12" id="KW-0858">Xylan degradation</keyword>
<dbReference type="PANTHER" id="PTHR31490:SF88">
    <property type="entry name" value="BETA-XYLANASE"/>
    <property type="match status" value="1"/>
</dbReference>
<proteinExistence type="inferred from homology"/>
<dbReference type="GO" id="GO:0031176">
    <property type="term" value="F:endo-1,4-beta-xylanase activity"/>
    <property type="evidence" value="ECO:0007669"/>
    <property type="project" value="UniProtKB-EC"/>
</dbReference>
<evidence type="ECO:0000256" key="6">
    <source>
        <dbReference type="ARBA" id="ARBA00022801"/>
    </source>
</evidence>
<dbReference type="GeneID" id="56084803"/>
<evidence type="ECO:0000313" key="12">
    <source>
        <dbReference type="EMBL" id="QLH83661.1"/>
    </source>
</evidence>
<evidence type="ECO:0000256" key="3">
    <source>
        <dbReference type="ARBA" id="ARBA00012590"/>
    </source>
</evidence>
<gene>
    <name evidence="12" type="ORF">HZS54_19400</name>
</gene>
<feature type="compositionally biased region" description="Low complexity" evidence="10">
    <location>
        <begin position="58"/>
        <end position="70"/>
    </location>
</feature>
<dbReference type="InterPro" id="IPR001000">
    <property type="entry name" value="GH10_dom"/>
</dbReference>
<dbReference type="Pfam" id="PF00331">
    <property type="entry name" value="Glyco_hydro_10"/>
    <property type="match status" value="1"/>
</dbReference>
<dbReference type="SUPFAM" id="SSF51445">
    <property type="entry name" value="(Trans)glycosidases"/>
    <property type="match status" value="1"/>
</dbReference>
<evidence type="ECO:0000256" key="2">
    <source>
        <dbReference type="ARBA" id="ARBA00007495"/>
    </source>
</evidence>
<evidence type="ECO:0000259" key="11">
    <source>
        <dbReference type="PROSITE" id="PS51760"/>
    </source>
</evidence>
<keyword evidence="6 12" id="KW-0378">Hydrolase</keyword>
<name>A0A7D5PAV6_9EURY</name>
<organism evidence="12 13">
    <name type="scientific">Halosimplex pelagicum</name>
    <dbReference type="NCBI Taxonomy" id="869886"/>
    <lineage>
        <taxon>Archaea</taxon>
        <taxon>Methanobacteriati</taxon>
        <taxon>Methanobacteriota</taxon>
        <taxon>Stenosarchaea group</taxon>
        <taxon>Halobacteria</taxon>
        <taxon>Halobacteriales</taxon>
        <taxon>Haloarculaceae</taxon>
        <taxon>Halosimplex</taxon>
    </lineage>
</organism>
<dbReference type="AlphaFoldDB" id="A0A7D5PAV6"/>
<dbReference type="Proteomes" id="UP000509346">
    <property type="component" value="Chromosome"/>
</dbReference>
<dbReference type="SMART" id="SM00633">
    <property type="entry name" value="Glyco_10"/>
    <property type="match status" value="1"/>
</dbReference>
<dbReference type="GO" id="GO:0045493">
    <property type="term" value="P:xylan catabolic process"/>
    <property type="evidence" value="ECO:0007669"/>
    <property type="project" value="UniProtKB-KW"/>
</dbReference>
<evidence type="ECO:0000256" key="1">
    <source>
        <dbReference type="ARBA" id="ARBA00000681"/>
    </source>
</evidence>
<keyword evidence="13" id="KW-1185">Reference proteome</keyword>
<dbReference type="RefSeq" id="WP_179918703.1">
    <property type="nucleotide sequence ID" value="NZ_CP058909.1"/>
</dbReference>
<protein>
    <recommendedName>
        <fullName evidence="3">endo-1,4-beta-xylanase</fullName>
        <ecNumber evidence="3">3.2.1.8</ecNumber>
    </recommendedName>
</protein>
<dbReference type="KEGG" id="hpel:HZS54_19400"/>
<dbReference type="InterPro" id="IPR044846">
    <property type="entry name" value="GH10"/>
</dbReference>
<evidence type="ECO:0000256" key="5">
    <source>
        <dbReference type="ARBA" id="ARBA00022729"/>
    </source>
</evidence>
<reference evidence="12 13" key="1">
    <citation type="submission" date="2020-07" db="EMBL/GenBank/DDBJ databases">
        <title>Halosimplex litoreum sp. nov. and Halosimplex rubrum sp. nov., isolated from different salt environments.</title>
        <authorList>
            <person name="Cui H."/>
        </authorList>
    </citation>
    <scope>NUCLEOTIDE SEQUENCE [LARGE SCALE GENOMIC DNA]</scope>
    <source>
        <strain evidence="12 13">R2</strain>
    </source>
</reference>
<accession>A0A7D5PAV6</accession>
<keyword evidence="9" id="KW-0624">Polysaccharide degradation</keyword>
<dbReference type="InterPro" id="IPR017853">
    <property type="entry name" value="GH"/>
</dbReference>
<dbReference type="PROSITE" id="PS51760">
    <property type="entry name" value="GH10_2"/>
    <property type="match status" value="1"/>
</dbReference>
<evidence type="ECO:0000256" key="10">
    <source>
        <dbReference type="SAM" id="MobiDB-lite"/>
    </source>
</evidence>
<dbReference type="PANTHER" id="PTHR31490">
    <property type="entry name" value="GLYCOSYL HYDROLASE"/>
    <property type="match status" value="1"/>
</dbReference>
<feature type="compositionally biased region" description="Low complexity" evidence="10">
    <location>
        <begin position="41"/>
        <end position="50"/>
    </location>
</feature>
<evidence type="ECO:0000313" key="13">
    <source>
        <dbReference type="Proteomes" id="UP000509346"/>
    </source>
</evidence>
<keyword evidence="5" id="KW-0732">Signal</keyword>
<keyword evidence="8 12" id="KW-0326">Glycosidase</keyword>
<evidence type="ECO:0000256" key="9">
    <source>
        <dbReference type="ARBA" id="ARBA00023326"/>
    </source>
</evidence>
<dbReference type="Gene3D" id="3.20.20.80">
    <property type="entry name" value="Glycosidases"/>
    <property type="match status" value="1"/>
</dbReference>
<comment type="catalytic activity">
    <reaction evidence="1">
        <text>Endohydrolysis of (1-&gt;4)-beta-D-xylosidic linkages in xylans.</text>
        <dbReference type="EC" id="3.2.1.8"/>
    </reaction>
</comment>
<comment type="similarity">
    <text evidence="2">Belongs to the glycosyl hydrolase 10 (cellulase F) family.</text>
</comment>
<keyword evidence="7" id="KW-0119">Carbohydrate metabolism</keyword>
<dbReference type="EMBL" id="CP058909">
    <property type="protein sequence ID" value="QLH83661.1"/>
    <property type="molecule type" value="Genomic_DNA"/>
</dbReference>
<evidence type="ECO:0000256" key="8">
    <source>
        <dbReference type="ARBA" id="ARBA00023295"/>
    </source>
</evidence>
<evidence type="ECO:0000256" key="7">
    <source>
        <dbReference type="ARBA" id="ARBA00023277"/>
    </source>
</evidence>
<feature type="region of interest" description="Disordered" evidence="10">
    <location>
        <begin position="29"/>
        <end position="94"/>
    </location>
</feature>
<feature type="compositionally biased region" description="Basic and acidic residues" evidence="10">
    <location>
        <begin position="85"/>
        <end position="94"/>
    </location>
</feature>
<evidence type="ECO:0000256" key="4">
    <source>
        <dbReference type="ARBA" id="ARBA00022651"/>
    </source>
</evidence>
<dbReference type="EC" id="3.2.1.8" evidence="3"/>
<feature type="domain" description="GH10" evidence="11">
    <location>
        <begin position="109"/>
        <end position="449"/>
    </location>
</feature>
<sequence>MPSEDTSGSGDGTGSVGRRSLLGALAAAGLAGCPSDGGDGTATDGDASTPTPTPTPAPGDGDAAPESTETGTEDATDTPTEPDPAVERRIREHRTSELAVEVTDGSGEAVADAEVEVAMREHEFGFGTAVNAGTLIEESGEGDEYREYIPELFNKAVIENQMKWRFWESDPELADAAVEWLRDRGLDVRAHVCIWGRSDVGAIPSDVLTAIDDRDAETIRDRSMAHIEEIIAHYGDDVTEWEVVNEAMHAYQLQLGVYGDDIDQAEPWNGAVVPWTSPLLAEWYSKADEVRRKNDLDVGLGVNDFNQFGYSYTDGRYQSQIEHLNEEAVQLDTVGLQAHVGARTGEFNTNSNPDERVSAARVAEEIDKWAGYGASVKITEFDTYNGDDWEDDEQRARVLENYLRGAFSHPDVEDFLMWGFWDGRHWENEAPLFYDDWSEKPAYDVWTGLVFDEWWTEETGTTDDDGTFSTTGFHGEYEVTATVDGTEVTETVALSDGGTTVELSPGA</sequence>